<proteinExistence type="predicted"/>
<keyword evidence="2" id="KW-1185">Reference proteome</keyword>
<dbReference type="EMBL" id="KV013932">
    <property type="protein sequence ID" value="KZV23337.1"/>
    <property type="molecule type" value="Genomic_DNA"/>
</dbReference>
<evidence type="ECO:0000313" key="1">
    <source>
        <dbReference type="EMBL" id="KZV23337.1"/>
    </source>
</evidence>
<dbReference type="AlphaFoldDB" id="A0A2Z7AVH1"/>
<evidence type="ECO:0000313" key="2">
    <source>
        <dbReference type="Proteomes" id="UP000250235"/>
    </source>
</evidence>
<name>A0A2Z7AVH1_9LAMI</name>
<sequence length="373" mass="41714">MSEEELSYPIVLDAEPIMLSLKPESEDVKSERPIKKITGWEISQADKELIQLGKDFCKKLRSKLKNTNNRGKAEFLELFTSHLVKIGEKVGISVELHQLGEEYACKLVEKLGPLMGRDVKSLILEACLVFEVWGVLESLVTNGVVEHSCISNLVHNLIEKRKSNLIELCVKHLSDIQTYELMCILKYFLLLPDDGYESLVSVRKDWESQALLAIVKASGEGVSGKYKNLAKDSALLVMVAHDGFSVTELCLHSLLSSRNLDEVIFSACIGKLKGEELKALIHYLGKWLRKYESFPQVVPCPKASSALGLKVCDWIPTLENVIKCLSWVVDEHFSSLALQSEFHEELRSLEGILNSLASEAKLCGTLGIITERL</sequence>
<dbReference type="PANTHER" id="PTHR37181:SF1">
    <property type="entry name" value="F6A14.6 PROTEIN"/>
    <property type="match status" value="1"/>
</dbReference>
<gene>
    <name evidence="1" type="ORF">F511_02238</name>
</gene>
<dbReference type="PANTHER" id="PTHR37181">
    <property type="entry name" value="F6A14.6 PROTEIN"/>
    <property type="match status" value="1"/>
</dbReference>
<organism evidence="1 2">
    <name type="scientific">Dorcoceras hygrometricum</name>
    <dbReference type="NCBI Taxonomy" id="472368"/>
    <lineage>
        <taxon>Eukaryota</taxon>
        <taxon>Viridiplantae</taxon>
        <taxon>Streptophyta</taxon>
        <taxon>Embryophyta</taxon>
        <taxon>Tracheophyta</taxon>
        <taxon>Spermatophyta</taxon>
        <taxon>Magnoliopsida</taxon>
        <taxon>eudicotyledons</taxon>
        <taxon>Gunneridae</taxon>
        <taxon>Pentapetalae</taxon>
        <taxon>asterids</taxon>
        <taxon>lamiids</taxon>
        <taxon>Lamiales</taxon>
        <taxon>Gesneriaceae</taxon>
        <taxon>Didymocarpoideae</taxon>
        <taxon>Trichosporeae</taxon>
        <taxon>Loxocarpinae</taxon>
        <taxon>Dorcoceras</taxon>
    </lineage>
</organism>
<protein>
    <submittedName>
        <fullName evidence="1">Uncharacterized protein</fullName>
    </submittedName>
</protein>
<dbReference type="OrthoDB" id="783877at2759"/>
<accession>A0A2Z7AVH1</accession>
<reference evidence="1 2" key="1">
    <citation type="journal article" date="2015" name="Proc. Natl. Acad. Sci. U.S.A.">
        <title>The resurrection genome of Boea hygrometrica: A blueprint for survival of dehydration.</title>
        <authorList>
            <person name="Xiao L."/>
            <person name="Yang G."/>
            <person name="Zhang L."/>
            <person name="Yang X."/>
            <person name="Zhao S."/>
            <person name="Ji Z."/>
            <person name="Zhou Q."/>
            <person name="Hu M."/>
            <person name="Wang Y."/>
            <person name="Chen M."/>
            <person name="Xu Y."/>
            <person name="Jin H."/>
            <person name="Xiao X."/>
            <person name="Hu G."/>
            <person name="Bao F."/>
            <person name="Hu Y."/>
            <person name="Wan P."/>
            <person name="Li L."/>
            <person name="Deng X."/>
            <person name="Kuang T."/>
            <person name="Xiang C."/>
            <person name="Zhu J.K."/>
            <person name="Oliver M.J."/>
            <person name="He Y."/>
        </authorList>
    </citation>
    <scope>NUCLEOTIDE SEQUENCE [LARGE SCALE GENOMIC DNA]</scope>
    <source>
        <strain evidence="2">cv. XS01</strain>
    </source>
</reference>
<dbReference type="Proteomes" id="UP000250235">
    <property type="component" value="Unassembled WGS sequence"/>
</dbReference>